<organism evidence="1">
    <name type="scientific">viral metagenome</name>
    <dbReference type="NCBI Taxonomy" id="1070528"/>
    <lineage>
        <taxon>unclassified sequences</taxon>
        <taxon>metagenomes</taxon>
        <taxon>organismal metagenomes</taxon>
    </lineage>
</organism>
<sequence length="181" mass="20570">MQLSDDVKIQGVISGIMYGQNERVDQLNQRIYDRFQPDKPLQPNLEFRSTSTKYSHFPMVDLRKKAVVDISPPLEYSIDTNFVPPTSRGPIHGYFNNVSTESQLRNQYFAIQKGAIQGTYVPSSNSDLYKVSIPYSSSPSVQPYPELFSQPKYQNNRKVQPGVGGDLLFNNTRTQLRGMGR</sequence>
<reference evidence="1" key="1">
    <citation type="journal article" date="2020" name="Nature">
        <title>Giant virus diversity and host interactions through global metagenomics.</title>
        <authorList>
            <person name="Schulz F."/>
            <person name="Roux S."/>
            <person name="Paez-Espino D."/>
            <person name="Jungbluth S."/>
            <person name="Walsh D.A."/>
            <person name="Denef V.J."/>
            <person name="McMahon K.D."/>
            <person name="Konstantinidis K.T."/>
            <person name="Eloe-Fadrosh E.A."/>
            <person name="Kyrpides N.C."/>
            <person name="Woyke T."/>
        </authorList>
    </citation>
    <scope>NUCLEOTIDE SEQUENCE</scope>
    <source>
        <strain evidence="1">GVMAG-M-3300023184-184</strain>
    </source>
</reference>
<accession>A0A6C0HZA9</accession>
<name>A0A6C0HZA9_9ZZZZ</name>
<evidence type="ECO:0000313" key="1">
    <source>
        <dbReference type="EMBL" id="QHT86088.1"/>
    </source>
</evidence>
<dbReference type="EMBL" id="MN740058">
    <property type="protein sequence ID" value="QHT86088.1"/>
    <property type="molecule type" value="Genomic_DNA"/>
</dbReference>
<proteinExistence type="predicted"/>
<protein>
    <submittedName>
        <fullName evidence="1">Uncharacterized protein</fullName>
    </submittedName>
</protein>
<dbReference type="AlphaFoldDB" id="A0A6C0HZA9"/>